<evidence type="ECO:0000313" key="3">
    <source>
        <dbReference type="Proteomes" id="UP000186218"/>
    </source>
</evidence>
<organism evidence="2 3">
    <name type="scientific">Williamsia sterculiae</name>
    <dbReference type="NCBI Taxonomy" id="1344003"/>
    <lineage>
        <taxon>Bacteria</taxon>
        <taxon>Bacillati</taxon>
        <taxon>Actinomycetota</taxon>
        <taxon>Actinomycetes</taxon>
        <taxon>Mycobacteriales</taxon>
        <taxon>Nocardiaceae</taxon>
        <taxon>Williamsia</taxon>
    </lineage>
</organism>
<gene>
    <name evidence="2" type="ORF">SAMN05445060_1702</name>
</gene>
<dbReference type="InterPro" id="IPR016181">
    <property type="entry name" value="Acyl_CoA_acyltransferase"/>
</dbReference>
<dbReference type="InterPro" id="IPR056934">
    <property type="entry name" value="SH3_Rv0428c"/>
</dbReference>
<reference evidence="2 3" key="1">
    <citation type="submission" date="2017-01" db="EMBL/GenBank/DDBJ databases">
        <authorList>
            <person name="Mah S.A."/>
            <person name="Swanson W.J."/>
            <person name="Moy G.W."/>
            <person name="Vacquier V.D."/>
        </authorList>
    </citation>
    <scope>NUCLEOTIDE SEQUENCE [LARGE SCALE GENOMIC DNA]</scope>
    <source>
        <strain evidence="2 3">CPCC 203464</strain>
    </source>
</reference>
<dbReference type="EMBL" id="FTNT01000004">
    <property type="protein sequence ID" value="SIR93929.1"/>
    <property type="molecule type" value="Genomic_DNA"/>
</dbReference>
<dbReference type="Proteomes" id="UP000186218">
    <property type="component" value="Unassembled WGS sequence"/>
</dbReference>
<dbReference type="OrthoDB" id="9775595at2"/>
<keyword evidence="2" id="KW-0687">Ribonucleoprotein</keyword>
<dbReference type="STRING" id="1344003.SAMN05445060_1702"/>
<accession>A0A1N7F0P8</accession>
<sequence length="323" mass="34791">MFGDRPQIGDRVVVRHRITAPSDGTPVGYTRTDVTGPLLSTDPLRVQGPDGPVQVAADAVDSVRLLSRETVRNSEIRQVESAAANNWPGVERAHVQGWLLRAGGGFTRRANSAAPLDVTARLDDATVAAIRDWYADRGLPPLLAVVERLIPIGHIPAGTLEAPVHVLVRDIEHPPSAQSVTAPSDTPVTIRDAASDEWVRSYVDGRGDRVDLPTARQVVDAVVDGRLGFAEVRRDGRLVGVGRGSVTTAPDGTAWFGLTAVWCSPDVRRLGVARAVVDALTAWGVDHGATRAQLQVEADNDVAGAWYRRLGYGLHHRYGYVRL</sequence>
<evidence type="ECO:0000313" key="2">
    <source>
        <dbReference type="EMBL" id="SIR93929.1"/>
    </source>
</evidence>
<dbReference type="GO" id="GO:0005840">
    <property type="term" value="C:ribosome"/>
    <property type="evidence" value="ECO:0007669"/>
    <property type="project" value="UniProtKB-KW"/>
</dbReference>
<protein>
    <submittedName>
        <fullName evidence="2">Ribosomal protein S18 acetylase RimI</fullName>
    </submittedName>
</protein>
<keyword evidence="2" id="KW-0689">Ribosomal protein</keyword>
<name>A0A1N7F0P8_9NOCA</name>
<keyword evidence="3" id="KW-1185">Reference proteome</keyword>
<dbReference type="SUPFAM" id="SSF55729">
    <property type="entry name" value="Acyl-CoA N-acyltransferases (Nat)"/>
    <property type="match status" value="1"/>
</dbReference>
<dbReference type="GO" id="GO:0016747">
    <property type="term" value="F:acyltransferase activity, transferring groups other than amino-acyl groups"/>
    <property type="evidence" value="ECO:0007669"/>
    <property type="project" value="InterPro"/>
</dbReference>
<dbReference type="CDD" id="cd04301">
    <property type="entry name" value="NAT_SF"/>
    <property type="match status" value="1"/>
</dbReference>
<proteinExistence type="predicted"/>
<dbReference type="InterPro" id="IPR000182">
    <property type="entry name" value="GNAT_dom"/>
</dbReference>
<dbReference type="RefSeq" id="WP_076478503.1">
    <property type="nucleotide sequence ID" value="NZ_FTNT01000004.1"/>
</dbReference>
<dbReference type="PANTHER" id="PTHR43072:SF60">
    <property type="entry name" value="L-2,4-DIAMINOBUTYRIC ACID ACETYLTRANSFERASE"/>
    <property type="match status" value="1"/>
</dbReference>
<evidence type="ECO:0000259" key="1">
    <source>
        <dbReference type="PROSITE" id="PS51186"/>
    </source>
</evidence>
<dbReference type="Pfam" id="PF24551">
    <property type="entry name" value="SH3_Rv0428c"/>
    <property type="match status" value="1"/>
</dbReference>
<feature type="domain" description="N-acetyltransferase" evidence="1">
    <location>
        <begin position="188"/>
        <end position="323"/>
    </location>
</feature>
<dbReference type="AlphaFoldDB" id="A0A1N7F0P8"/>
<dbReference type="InterPro" id="IPR056935">
    <property type="entry name" value="Rv0428c-like_C"/>
</dbReference>
<dbReference type="PROSITE" id="PS51186">
    <property type="entry name" value="GNAT"/>
    <property type="match status" value="1"/>
</dbReference>
<dbReference type="Gene3D" id="3.40.630.30">
    <property type="match status" value="1"/>
</dbReference>
<dbReference type="PANTHER" id="PTHR43072">
    <property type="entry name" value="N-ACETYLTRANSFERASE"/>
    <property type="match status" value="1"/>
</dbReference>
<dbReference type="Pfam" id="PF24553">
    <property type="entry name" value="Rv0428c_C"/>
    <property type="match status" value="1"/>
</dbReference>